<dbReference type="PANTHER" id="PTHR23502:SF34">
    <property type="entry name" value="PROTEIN HOL1"/>
    <property type="match status" value="1"/>
</dbReference>
<protein>
    <recommendedName>
        <fullName evidence="6">Major facilitator superfamily (MFS) profile domain-containing protein</fullName>
    </recommendedName>
</protein>
<keyword evidence="2 5" id="KW-0812">Transmembrane</keyword>
<dbReference type="Gene3D" id="1.20.1250.20">
    <property type="entry name" value="MFS general substrate transporter like domains"/>
    <property type="match status" value="1"/>
</dbReference>
<evidence type="ECO:0000256" key="2">
    <source>
        <dbReference type="ARBA" id="ARBA00022692"/>
    </source>
</evidence>
<dbReference type="SUPFAM" id="SSF103473">
    <property type="entry name" value="MFS general substrate transporter"/>
    <property type="match status" value="1"/>
</dbReference>
<dbReference type="PROSITE" id="PS50850">
    <property type="entry name" value="MFS"/>
    <property type="match status" value="1"/>
</dbReference>
<comment type="subcellular location">
    <subcellularLocation>
        <location evidence="1">Membrane</location>
        <topology evidence="1">Multi-pass membrane protein</topology>
    </subcellularLocation>
</comment>
<feature type="transmembrane region" description="Helical" evidence="5">
    <location>
        <begin position="452"/>
        <end position="474"/>
    </location>
</feature>
<organism evidence="7 8">
    <name type="scientific">Cladophialophora psammophila CBS 110553</name>
    <dbReference type="NCBI Taxonomy" id="1182543"/>
    <lineage>
        <taxon>Eukaryota</taxon>
        <taxon>Fungi</taxon>
        <taxon>Dikarya</taxon>
        <taxon>Ascomycota</taxon>
        <taxon>Pezizomycotina</taxon>
        <taxon>Eurotiomycetes</taxon>
        <taxon>Chaetothyriomycetidae</taxon>
        <taxon>Chaetothyriales</taxon>
        <taxon>Herpotrichiellaceae</taxon>
        <taxon>Cladophialophora</taxon>
    </lineage>
</organism>
<feature type="transmembrane region" description="Helical" evidence="5">
    <location>
        <begin position="76"/>
        <end position="96"/>
    </location>
</feature>
<dbReference type="OrthoDB" id="2585655at2759"/>
<dbReference type="Pfam" id="PF07690">
    <property type="entry name" value="MFS_1"/>
    <property type="match status" value="1"/>
</dbReference>
<dbReference type="InterPro" id="IPR036259">
    <property type="entry name" value="MFS_trans_sf"/>
</dbReference>
<name>W9WZZ8_9EURO</name>
<feature type="transmembrane region" description="Helical" evidence="5">
    <location>
        <begin position="192"/>
        <end position="210"/>
    </location>
</feature>
<keyword evidence="8" id="KW-1185">Reference proteome</keyword>
<sequence>MIAYVTRRALQLSSFLNRMQQTPMTLWSNWTYAKRIMAFYPILFLSTICHFGISGLAPGFEQIVLEFHVGPDKLSWLISICMLGSFIGCYTLALLTDRFGRRPIWLFAALWVFLCSIWGAVSDSYTSLLLSRFFASWAAGVSEPVSVTTTNDLFFLHERGTQCGVQSVWLSLGASLSPVITGFLIQSKGWRWYKWVLSILAGFDLLWIFFCSPETRYRRNLHESVDVAGADEFSDKSAGTRQSLNEIAVSYEEKTTLETSASHQSAIDAPVRKRSYLLELKPWSPVDKDVNVLAAFFRAWATWSYLSIAWAVTSWAIHVSCVIVLISLIPIYLGATPYNFTTSQQGLTFLAACVGNILGSFLCGYMTDKLSQWSARRNNGVFEPEMRLPVVIFPAVAVPVGLLMFGIGLEKKFHWIVPVIGSGLVGTGLTGIAAIVEAYMMDSYAPVLADGIVNLYGFKSIVSFAIGFAVVPWLKLNGIIPVFCILSAMVIVVDAFAMVIYIWGKRLRERDARLRVLAF</sequence>
<evidence type="ECO:0000259" key="6">
    <source>
        <dbReference type="PROSITE" id="PS50850"/>
    </source>
</evidence>
<feature type="transmembrane region" description="Helical" evidence="5">
    <location>
        <begin position="388"/>
        <end position="409"/>
    </location>
</feature>
<dbReference type="eggNOG" id="KOG0255">
    <property type="taxonomic scope" value="Eukaryota"/>
</dbReference>
<gene>
    <name evidence="7" type="ORF">A1O5_05640</name>
</gene>
<dbReference type="AlphaFoldDB" id="W9WZZ8"/>
<dbReference type="InterPro" id="IPR020846">
    <property type="entry name" value="MFS_dom"/>
</dbReference>
<dbReference type="GO" id="GO:0022857">
    <property type="term" value="F:transmembrane transporter activity"/>
    <property type="evidence" value="ECO:0007669"/>
    <property type="project" value="InterPro"/>
</dbReference>
<dbReference type="PANTHER" id="PTHR23502">
    <property type="entry name" value="MAJOR FACILITATOR SUPERFAMILY"/>
    <property type="match status" value="1"/>
</dbReference>
<evidence type="ECO:0000256" key="3">
    <source>
        <dbReference type="ARBA" id="ARBA00022989"/>
    </source>
</evidence>
<dbReference type="GO" id="GO:0005886">
    <property type="term" value="C:plasma membrane"/>
    <property type="evidence" value="ECO:0007669"/>
    <property type="project" value="TreeGrafter"/>
</dbReference>
<dbReference type="EMBL" id="AMGX01000008">
    <property type="protein sequence ID" value="EXJ70650.1"/>
    <property type="molecule type" value="Genomic_DNA"/>
</dbReference>
<dbReference type="HOGENOM" id="CLU_008455_13_6_1"/>
<feature type="transmembrane region" description="Helical" evidence="5">
    <location>
        <begin position="347"/>
        <end position="367"/>
    </location>
</feature>
<feature type="domain" description="Major facilitator superfamily (MFS) profile" evidence="6">
    <location>
        <begin position="38"/>
        <end position="505"/>
    </location>
</feature>
<feature type="transmembrane region" description="Helical" evidence="5">
    <location>
        <begin position="415"/>
        <end position="440"/>
    </location>
</feature>
<evidence type="ECO:0000256" key="1">
    <source>
        <dbReference type="ARBA" id="ARBA00004141"/>
    </source>
</evidence>
<feature type="transmembrane region" description="Helical" evidence="5">
    <location>
        <begin position="480"/>
        <end position="503"/>
    </location>
</feature>
<dbReference type="Proteomes" id="UP000019471">
    <property type="component" value="Unassembled WGS sequence"/>
</dbReference>
<keyword evidence="4 5" id="KW-0472">Membrane</keyword>
<evidence type="ECO:0000256" key="5">
    <source>
        <dbReference type="SAM" id="Phobius"/>
    </source>
</evidence>
<feature type="transmembrane region" description="Helical" evidence="5">
    <location>
        <begin position="308"/>
        <end position="335"/>
    </location>
</feature>
<evidence type="ECO:0000313" key="7">
    <source>
        <dbReference type="EMBL" id="EXJ70650.1"/>
    </source>
</evidence>
<reference evidence="7 8" key="1">
    <citation type="submission" date="2013-03" db="EMBL/GenBank/DDBJ databases">
        <title>The Genome Sequence of Cladophialophora psammophila CBS 110553.</title>
        <authorList>
            <consortium name="The Broad Institute Genomics Platform"/>
            <person name="Cuomo C."/>
            <person name="de Hoog S."/>
            <person name="Gorbushina A."/>
            <person name="Walker B."/>
            <person name="Young S.K."/>
            <person name="Zeng Q."/>
            <person name="Gargeya S."/>
            <person name="Fitzgerald M."/>
            <person name="Haas B."/>
            <person name="Abouelleil A."/>
            <person name="Allen A.W."/>
            <person name="Alvarado L."/>
            <person name="Arachchi H.M."/>
            <person name="Berlin A.M."/>
            <person name="Chapman S.B."/>
            <person name="Gainer-Dewar J."/>
            <person name="Goldberg J."/>
            <person name="Griggs A."/>
            <person name="Gujja S."/>
            <person name="Hansen M."/>
            <person name="Howarth C."/>
            <person name="Imamovic A."/>
            <person name="Ireland A."/>
            <person name="Larimer J."/>
            <person name="McCowan C."/>
            <person name="Murphy C."/>
            <person name="Pearson M."/>
            <person name="Poon T.W."/>
            <person name="Priest M."/>
            <person name="Roberts A."/>
            <person name="Saif S."/>
            <person name="Shea T."/>
            <person name="Sisk P."/>
            <person name="Sykes S."/>
            <person name="Wortman J."/>
            <person name="Nusbaum C."/>
            <person name="Birren B."/>
        </authorList>
    </citation>
    <scope>NUCLEOTIDE SEQUENCE [LARGE SCALE GENOMIC DNA]</scope>
    <source>
        <strain evidence="7 8">CBS 110553</strain>
    </source>
</reference>
<feature type="transmembrane region" description="Helical" evidence="5">
    <location>
        <begin position="37"/>
        <end position="56"/>
    </location>
</feature>
<evidence type="ECO:0000313" key="8">
    <source>
        <dbReference type="Proteomes" id="UP000019471"/>
    </source>
</evidence>
<keyword evidence="3 5" id="KW-1133">Transmembrane helix</keyword>
<evidence type="ECO:0000256" key="4">
    <source>
        <dbReference type="ARBA" id="ARBA00023136"/>
    </source>
</evidence>
<proteinExistence type="predicted"/>
<dbReference type="InterPro" id="IPR011701">
    <property type="entry name" value="MFS"/>
</dbReference>
<feature type="transmembrane region" description="Helical" evidence="5">
    <location>
        <begin position="103"/>
        <end position="121"/>
    </location>
</feature>
<comment type="caution">
    <text evidence="7">The sequence shown here is derived from an EMBL/GenBank/DDBJ whole genome shotgun (WGS) entry which is preliminary data.</text>
</comment>
<dbReference type="RefSeq" id="XP_007744429.1">
    <property type="nucleotide sequence ID" value="XM_007746239.1"/>
</dbReference>
<accession>W9WZZ8</accession>
<dbReference type="GeneID" id="19190356"/>